<organism evidence="7 8">
    <name type="scientific">Vigna angularis var. angularis</name>
    <dbReference type="NCBI Taxonomy" id="157739"/>
    <lineage>
        <taxon>Eukaryota</taxon>
        <taxon>Viridiplantae</taxon>
        <taxon>Streptophyta</taxon>
        <taxon>Embryophyta</taxon>
        <taxon>Tracheophyta</taxon>
        <taxon>Spermatophyta</taxon>
        <taxon>Magnoliopsida</taxon>
        <taxon>eudicotyledons</taxon>
        <taxon>Gunneridae</taxon>
        <taxon>Pentapetalae</taxon>
        <taxon>rosids</taxon>
        <taxon>fabids</taxon>
        <taxon>Fabales</taxon>
        <taxon>Fabaceae</taxon>
        <taxon>Papilionoideae</taxon>
        <taxon>50 kb inversion clade</taxon>
        <taxon>NPAAA clade</taxon>
        <taxon>indigoferoid/millettioid clade</taxon>
        <taxon>Phaseoleae</taxon>
        <taxon>Vigna</taxon>
    </lineage>
</organism>
<dbReference type="GO" id="GO:0003680">
    <property type="term" value="F:minor groove of adenine-thymine-rich DNA binding"/>
    <property type="evidence" value="ECO:0007669"/>
    <property type="project" value="UniProtKB-UniRule"/>
</dbReference>
<keyword evidence="3 5" id="KW-0804">Transcription</keyword>
<keyword evidence="1 5" id="KW-0805">Transcription regulation</keyword>
<proteinExistence type="predicted"/>
<accession>A0A0S3TA49</accession>
<dbReference type="PROSITE" id="PS51742">
    <property type="entry name" value="PPC"/>
    <property type="match status" value="1"/>
</dbReference>
<evidence type="ECO:0000259" key="6">
    <source>
        <dbReference type="PROSITE" id="PS51742"/>
    </source>
</evidence>
<keyword evidence="8" id="KW-1185">Reference proteome</keyword>
<name>A0A0S3TA49_PHAAN</name>
<keyword evidence="2 5" id="KW-0238">DNA-binding</keyword>
<comment type="function">
    <text evidence="5">Transcription factor that specifically binds AT-rich DNA sequences related to the nuclear matrix attachment regions (MARs).</text>
</comment>
<evidence type="ECO:0000256" key="4">
    <source>
        <dbReference type="ARBA" id="ARBA00023242"/>
    </source>
</evidence>
<comment type="subcellular location">
    <subcellularLocation>
        <location evidence="5">Nucleus</location>
    </subcellularLocation>
</comment>
<gene>
    <name evidence="7" type="primary">Vigan.11G121700</name>
    <name evidence="7" type="ORF">VIGAN_11121700</name>
</gene>
<comment type="domain">
    <text evidence="5">The PPC domain mediates interactions between AHL proteins.</text>
</comment>
<evidence type="ECO:0000256" key="3">
    <source>
        <dbReference type="ARBA" id="ARBA00023163"/>
    </source>
</evidence>
<keyword evidence="4 5" id="KW-0539">Nucleus</keyword>
<reference evidence="7 8" key="1">
    <citation type="journal article" date="2015" name="Sci. Rep.">
        <title>The power of single molecule real-time sequencing technology in the de novo assembly of a eukaryotic genome.</title>
        <authorList>
            <person name="Sakai H."/>
            <person name="Naito K."/>
            <person name="Ogiso-Tanaka E."/>
            <person name="Takahashi Y."/>
            <person name="Iseki K."/>
            <person name="Muto C."/>
            <person name="Satou K."/>
            <person name="Teruya K."/>
            <person name="Shiroma A."/>
            <person name="Shimoji M."/>
            <person name="Hirano T."/>
            <person name="Itoh T."/>
            <person name="Kaga A."/>
            <person name="Tomooka N."/>
        </authorList>
    </citation>
    <scope>NUCLEOTIDE SEQUENCE [LARGE SCALE GENOMIC DNA]</scope>
    <source>
        <strain evidence="8">cv. Shumari</strain>
    </source>
</reference>
<evidence type="ECO:0000256" key="1">
    <source>
        <dbReference type="ARBA" id="ARBA00023015"/>
    </source>
</evidence>
<evidence type="ECO:0000256" key="5">
    <source>
        <dbReference type="RuleBase" id="RU367031"/>
    </source>
</evidence>
<feature type="non-terminal residue" evidence="7">
    <location>
        <position position="1"/>
    </location>
</feature>
<dbReference type="PANTHER" id="PTHR31500">
    <property type="entry name" value="AT-HOOK MOTIF NUCLEAR-LOCALIZED PROTEIN 9"/>
    <property type="match status" value="1"/>
</dbReference>
<dbReference type="EMBL" id="AP015044">
    <property type="protein sequence ID" value="BAU01877.1"/>
    <property type="molecule type" value="Genomic_DNA"/>
</dbReference>
<protein>
    <recommendedName>
        <fullName evidence="5">AT-hook motif nuclear-localized protein</fullName>
    </recommendedName>
</protein>
<evidence type="ECO:0000313" key="7">
    <source>
        <dbReference type="EMBL" id="BAU01877.1"/>
    </source>
</evidence>
<evidence type="ECO:0000313" key="8">
    <source>
        <dbReference type="Proteomes" id="UP000291084"/>
    </source>
</evidence>
<dbReference type="GO" id="GO:0005634">
    <property type="term" value="C:nucleus"/>
    <property type="evidence" value="ECO:0007669"/>
    <property type="project" value="UniProtKB-SubCell"/>
</dbReference>
<dbReference type="InterPro" id="IPR005175">
    <property type="entry name" value="PPC_dom"/>
</dbReference>
<sequence length="69" mass="7550">HSIVERIRALQELVPSVNKDIVAKLFSFSQQRPRALCSLTKIGTVSSITLRQPASTSISVSYEARLGGH</sequence>
<dbReference type="InterPro" id="IPR039605">
    <property type="entry name" value="AHL"/>
</dbReference>
<dbReference type="SUPFAM" id="SSF117856">
    <property type="entry name" value="AF0104/ALDC/Ptd012-like"/>
    <property type="match status" value="1"/>
</dbReference>
<dbReference type="PANTHER" id="PTHR31500:SF64">
    <property type="entry name" value="AT-HOOK MOTIF NUCLEAR-LOCALIZED PROTEIN 12-RELATED"/>
    <property type="match status" value="1"/>
</dbReference>
<dbReference type="Proteomes" id="UP000291084">
    <property type="component" value="Chromosome 11"/>
</dbReference>
<feature type="domain" description="PPC" evidence="6">
    <location>
        <begin position="5"/>
        <end position="69"/>
    </location>
</feature>
<evidence type="ECO:0000256" key="2">
    <source>
        <dbReference type="ARBA" id="ARBA00023125"/>
    </source>
</evidence>
<dbReference type="AlphaFoldDB" id="A0A0S3TA49"/>